<dbReference type="AlphaFoldDB" id="A0A699SJZ9"/>
<proteinExistence type="predicted"/>
<accession>A0A699SJZ9</accession>
<dbReference type="EMBL" id="BKCJ011169582">
    <property type="protein sequence ID" value="GFC98026.1"/>
    <property type="molecule type" value="Genomic_DNA"/>
</dbReference>
<feature type="non-terminal residue" evidence="1">
    <location>
        <position position="1"/>
    </location>
</feature>
<gene>
    <name evidence="1" type="ORF">Tci_869996</name>
</gene>
<organism evidence="1">
    <name type="scientific">Tanacetum cinerariifolium</name>
    <name type="common">Dalmatian daisy</name>
    <name type="synonym">Chrysanthemum cinerariifolium</name>
    <dbReference type="NCBI Taxonomy" id="118510"/>
    <lineage>
        <taxon>Eukaryota</taxon>
        <taxon>Viridiplantae</taxon>
        <taxon>Streptophyta</taxon>
        <taxon>Embryophyta</taxon>
        <taxon>Tracheophyta</taxon>
        <taxon>Spermatophyta</taxon>
        <taxon>Magnoliopsida</taxon>
        <taxon>eudicotyledons</taxon>
        <taxon>Gunneridae</taxon>
        <taxon>Pentapetalae</taxon>
        <taxon>asterids</taxon>
        <taxon>campanulids</taxon>
        <taxon>Asterales</taxon>
        <taxon>Asteraceae</taxon>
        <taxon>Asteroideae</taxon>
        <taxon>Anthemideae</taxon>
        <taxon>Anthemidinae</taxon>
        <taxon>Tanacetum</taxon>
    </lineage>
</organism>
<evidence type="ECO:0000313" key="1">
    <source>
        <dbReference type="EMBL" id="GFC98026.1"/>
    </source>
</evidence>
<reference evidence="1" key="1">
    <citation type="journal article" date="2019" name="Sci. Rep.">
        <title>Draft genome of Tanacetum cinerariifolium, the natural source of mosquito coil.</title>
        <authorList>
            <person name="Yamashiro T."/>
            <person name="Shiraishi A."/>
            <person name="Satake H."/>
            <person name="Nakayama K."/>
        </authorList>
    </citation>
    <scope>NUCLEOTIDE SEQUENCE</scope>
</reference>
<protein>
    <submittedName>
        <fullName evidence="1">Uncharacterized protein</fullName>
    </submittedName>
</protein>
<name>A0A699SJZ9_TANCI</name>
<comment type="caution">
    <text evidence="1">The sequence shown here is derived from an EMBL/GenBank/DDBJ whole genome shotgun (WGS) entry which is preliminary data.</text>
</comment>
<sequence>GKTHGKLIWKSILNAPSTHPQITDPVPTDSYIDLYTHLRLYEEHALKKLKKQEQSSSVVDPLAYLVKTTHQQAPTHSTTTSPSQLTVALASTSSFTAQSHDEAMLATMKQIANLLSGFQK</sequence>